<evidence type="ECO:0000256" key="1">
    <source>
        <dbReference type="SAM" id="MobiDB-lite"/>
    </source>
</evidence>
<dbReference type="EMBL" id="JACVVK020000157">
    <property type="protein sequence ID" value="KAK7487902.1"/>
    <property type="molecule type" value="Genomic_DNA"/>
</dbReference>
<organism evidence="2 3">
    <name type="scientific">Batillaria attramentaria</name>
    <dbReference type="NCBI Taxonomy" id="370345"/>
    <lineage>
        <taxon>Eukaryota</taxon>
        <taxon>Metazoa</taxon>
        <taxon>Spiralia</taxon>
        <taxon>Lophotrochozoa</taxon>
        <taxon>Mollusca</taxon>
        <taxon>Gastropoda</taxon>
        <taxon>Caenogastropoda</taxon>
        <taxon>Sorbeoconcha</taxon>
        <taxon>Cerithioidea</taxon>
        <taxon>Batillariidae</taxon>
        <taxon>Batillaria</taxon>
    </lineage>
</organism>
<dbReference type="AlphaFoldDB" id="A0ABD0KLY3"/>
<evidence type="ECO:0000313" key="3">
    <source>
        <dbReference type="Proteomes" id="UP001519460"/>
    </source>
</evidence>
<feature type="compositionally biased region" description="Polar residues" evidence="1">
    <location>
        <begin position="1"/>
        <end position="31"/>
    </location>
</feature>
<evidence type="ECO:0000313" key="2">
    <source>
        <dbReference type="EMBL" id="KAK7487902.1"/>
    </source>
</evidence>
<gene>
    <name evidence="2" type="ORF">BaRGS_00020803</name>
</gene>
<reference evidence="2 3" key="1">
    <citation type="journal article" date="2023" name="Sci. Data">
        <title>Genome assembly of the Korean intertidal mud-creeper Batillaria attramentaria.</title>
        <authorList>
            <person name="Patra A.K."/>
            <person name="Ho P.T."/>
            <person name="Jun S."/>
            <person name="Lee S.J."/>
            <person name="Kim Y."/>
            <person name="Won Y.J."/>
        </authorList>
    </citation>
    <scope>NUCLEOTIDE SEQUENCE [LARGE SCALE GENOMIC DNA]</scope>
    <source>
        <strain evidence="2">Wonlab-2016</strain>
    </source>
</reference>
<sequence>FRKTETVSGNYQYLESPNRKNVSNSKQSQRGQKLECNKGPLLASTDDMDSFRSLCATLTEMHRSASFSECHNALPL</sequence>
<feature type="region of interest" description="Disordered" evidence="1">
    <location>
        <begin position="1"/>
        <end position="39"/>
    </location>
</feature>
<feature type="non-terminal residue" evidence="2">
    <location>
        <position position="1"/>
    </location>
</feature>
<dbReference type="Proteomes" id="UP001519460">
    <property type="component" value="Unassembled WGS sequence"/>
</dbReference>
<keyword evidence="3" id="KW-1185">Reference proteome</keyword>
<name>A0ABD0KLY3_9CAEN</name>
<accession>A0ABD0KLY3</accession>
<protein>
    <submittedName>
        <fullName evidence="2">Uncharacterized protein</fullName>
    </submittedName>
</protein>
<comment type="caution">
    <text evidence="2">The sequence shown here is derived from an EMBL/GenBank/DDBJ whole genome shotgun (WGS) entry which is preliminary data.</text>
</comment>
<proteinExistence type="predicted"/>